<keyword evidence="4 6" id="KW-0472">Membrane</keyword>
<evidence type="ECO:0000256" key="6">
    <source>
        <dbReference type="SAM" id="Phobius"/>
    </source>
</evidence>
<dbReference type="GO" id="GO:0016020">
    <property type="term" value="C:membrane"/>
    <property type="evidence" value="ECO:0007669"/>
    <property type="project" value="UniProtKB-SubCell"/>
</dbReference>
<feature type="transmembrane region" description="Helical" evidence="6">
    <location>
        <begin position="130"/>
        <end position="154"/>
    </location>
</feature>
<evidence type="ECO:0000256" key="2">
    <source>
        <dbReference type="ARBA" id="ARBA00022692"/>
    </source>
</evidence>
<protein>
    <recommendedName>
        <fullName evidence="9">Interferon-induced transmembrane protein</fullName>
    </recommendedName>
</protein>
<evidence type="ECO:0000313" key="7">
    <source>
        <dbReference type="EMBL" id="GEK19208.1"/>
    </source>
</evidence>
<evidence type="ECO:0000256" key="1">
    <source>
        <dbReference type="ARBA" id="ARBA00004370"/>
    </source>
</evidence>
<comment type="caution">
    <text evidence="7">The sequence shown here is derived from an EMBL/GenBank/DDBJ whole genome shotgun (WGS) entry which is preliminary data.</text>
</comment>
<dbReference type="InterPro" id="IPR051423">
    <property type="entry name" value="CD225/Dispanin"/>
</dbReference>
<dbReference type="Proteomes" id="UP000321386">
    <property type="component" value="Unassembled WGS sequence"/>
</dbReference>
<dbReference type="PANTHER" id="PTHR14948">
    <property type="entry name" value="NG5"/>
    <property type="match status" value="1"/>
</dbReference>
<keyword evidence="3 6" id="KW-1133">Transmembrane helix</keyword>
<dbReference type="OrthoDB" id="9815705at2"/>
<dbReference type="InterPro" id="IPR007593">
    <property type="entry name" value="CD225/Dispanin_fam"/>
</dbReference>
<comment type="subcellular location">
    <subcellularLocation>
        <location evidence="1">Membrane</location>
    </subcellularLocation>
</comment>
<dbReference type="EMBL" id="BJUA01000019">
    <property type="protein sequence ID" value="GEK19208.1"/>
    <property type="molecule type" value="Genomic_DNA"/>
</dbReference>
<dbReference type="Pfam" id="PF04505">
    <property type="entry name" value="CD225"/>
    <property type="match status" value="1"/>
</dbReference>
<sequence length="161" mass="16194">MSTPYDPYNPSGEQPNGGQPYGGQPGGQQPDGGQQPPYGTPPAYGSTPSYPSTPYGAQAPGYPTAPPPAGGAGYGAPPPPNYLVWAILTTVLCCLPLGVPSIVFAAQVNSKWYAGDAAGAYDASRKAKQFAIWSAVAGAVGILAYVALVVGGILSSDSSSM</sequence>
<dbReference type="PANTHER" id="PTHR14948:SF25">
    <property type="entry name" value="DUF4190 DOMAIN-CONTAINING PROTEIN"/>
    <property type="match status" value="1"/>
</dbReference>
<evidence type="ECO:0000256" key="3">
    <source>
        <dbReference type="ARBA" id="ARBA00022989"/>
    </source>
</evidence>
<evidence type="ECO:0008006" key="9">
    <source>
        <dbReference type="Google" id="ProtNLM"/>
    </source>
</evidence>
<evidence type="ECO:0000256" key="5">
    <source>
        <dbReference type="SAM" id="MobiDB-lite"/>
    </source>
</evidence>
<gene>
    <name evidence="7" type="ORF">CPE01_29410</name>
</gene>
<evidence type="ECO:0000256" key="4">
    <source>
        <dbReference type="ARBA" id="ARBA00023136"/>
    </source>
</evidence>
<feature type="transmembrane region" description="Helical" evidence="6">
    <location>
        <begin position="82"/>
        <end position="109"/>
    </location>
</feature>
<feature type="region of interest" description="Disordered" evidence="5">
    <location>
        <begin position="1"/>
        <end position="73"/>
    </location>
</feature>
<proteinExistence type="predicted"/>
<reference evidence="7 8" key="1">
    <citation type="submission" date="2019-07" db="EMBL/GenBank/DDBJ databases">
        <title>Whole genome shotgun sequence of Cellulomonas persica NBRC 101101.</title>
        <authorList>
            <person name="Hosoyama A."/>
            <person name="Uohara A."/>
            <person name="Ohji S."/>
            <person name="Ichikawa N."/>
        </authorList>
    </citation>
    <scope>NUCLEOTIDE SEQUENCE [LARGE SCALE GENOMIC DNA]</scope>
    <source>
        <strain evidence="7 8">NBRC 101101</strain>
    </source>
</reference>
<keyword evidence="2 6" id="KW-0812">Transmembrane</keyword>
<organism evidence="7 8">
    <name type="scientific">Cellulomonas persica</name>
    <dbReference type="NCBI Taxonomy" id="76861"/>
    <lineage>
        <taxon>Bacteria</taxon>
        <taxon>Bacillati</taxon>
        <taxon>Actinomycetota</taxon>
        <taxon>Actinomycetes</taxon>
        <taxon>Micrococcales</taxon>
        <taxon>Cellulomonadaceae</taxon>
        <taxon>Cellulomonas</taxon>
    </lineage>
</organism>
<dbReference type="RefSeq" id="WP_146807570.1">
    <property type="nucleotide sequence ID" value="NZ_BJUA01000019.1"/>
</dbReference>
<dbReference type="AlphaFoldDB" id="A0A510UX29"/>
<evidence type="ECO:0000313" key="8">
    <source>
        <dbReference type="Proteomes" id="UP000321386"/>
    </source>
</evidence>
<feature type="compositionally biased region" description="Gly residues" evidence="5">
    <location>
        <begin position="19"/>
        <end position="30"/>
    </location>
</feature>
<name>A0A510UX29_9CELL</name>
<feature type="compositionally biased region" description="Low complexity" evidence="5">
    <location>
        <begin position="31"/>
        <end position="45"/>
    </location>
</feature>
<keyword evidence="8" id="KW-1185">Reference proteome</keyword>
<accession>A0A510UX29</accession>